<keyword evidence="1" id="KW-0805">Transcription regulation</keyword>
<evidence type="ECO:0000313" key="6">
    <source>
        <dbReference type="Proteomes" id="UP001600941"/>
    </source>
</evidence>
<dbReference type="Proteomes" id="UP001600941">
    <property type="component" value="Unassembled WGS sequence"/>
</dbReference>
<dbReference type="CDD" id="cd02208">
    <property type="entry name" value="cupin_RmlC-like"/>
    <property type="match status" value="1"/>
</dbReference>
<organism evidence="5 6">
    <name type="scientific">Blautia parvula</name>
    <dbReference type="NCBI Taxonomy" id="2877527"/>
    <lineage>
        <taxon>Bacteria</taxon>
        <taxon>Bacillati</taxon>
        <taxon>Bacillota</taxon>
        <taxon>Clostridia</taxon>
        <taxon>Lachnospirales</taxon>
        <taxon>Lachnospiraceae</taxon>
        <taxon>Blautia</taxon>
    </lineage>
</organism>
<comment type="caution">
    <text evidence="5">The sequence shown here is derived from an EMBL/GenBank/DDBJ whole genome shotgun (WGS) entry which is preliminary data.</text>
</comment>
<gene>
    <name evidence="5" type="ORF">K340107D12_03610</name>
</gene>
<dbReference type="InterPro" id="IPR009057">
    <property type="entry name" value="Homeodomain-like_sf"/>
</dbReference>
<dbReference type="PRINTS" id="PR00032">
    <property type="entry name" value="HTHARAC"/>
</dbReference>
<evidence type="ECO:0000313" key="5">
    <source>
        <dbReference type="EMBL" id="GAA6497545.1"/>
    </source>
</evidence>
<dbReference type="Gene3D" id="1.10.10.60">
    <property type="entry name" value="Homeodomain-like"/>
    <property type="match status" value="1"/>
</dbReference>
<dbReference type="EMBL" id="BAABZQ010000001">
    <property type="protein sequence ID" value="GAA6497545.1"/>
    <property type="molecule type" value="Genomic_DNA"/>
</dbReference>
<feature type="domain" description="HTH araC/xylS-type" evidence="4">
    <location>
        <begin position="178"/>
        <end position="278"/>
    </location>
</feature>
<dbReference type="InterPro" id="IPR020449">
    <property type="entry name" value="Tscrpt_reg_AraC-type_HTH"/>
</dbReference>
<name>A0ABQ0BLY8_9FIRM</name>
<dbReference type="PANTHER" id="PTHR43280">
    <property type="entry name" value="ARAC-FAMILY TRANSCRIPTIONAL REGULATOR"/>
    <property type="match status" value="1"/>
</dbReference>
<evidence type="ECO:0000256" key="2">
    <source>
        <dbReference type="ARBA" id="ARBA00023125"/>
    </source>
</evidence>
<keyword evidence="3" id="KW-0804">Transcription</keyword>
<dbReference type="PROSITE" id="PS00041">
    <property type="entry name" value="HTH_ARAC_FAMILY_1"/>
    <property type="match status" value="1"/>
</dbReference>
<evidence type="ECO:0000259" key="4">
    <source>
        <dbReference type="PROSITE" id="PS01124"/>
    </source>
</evidence>
<reference evidence="5 6" key="1">
    <citation type="submission" date="2024-04" db="EMBL/GenBank/DDBJ databases">
        <title>Defined microbial consortia suppress multidrug-resistant proinflammatory Enterobacteriaceae via ecological control.</title>
        <authorList>
            <person name="Furuichi M."/>
            <person name="Kawaguchi T."/>
            <person name="Pust M."/>
            <person name="Yasuma K."/>
            <person name="Plichta D."/>
            <person name="Hasegawa N."/>
            <person name="Ohya T."/>
            <person name="Bhattarai S."/>
            <person name="Sasajima S."/>
            <person name="Aoto Y."/>
            <person name="Tuganbaev T."/>
            <person name="Yaginuma M."/>
            <person name="Ueda M."/>
            <person name="Okahashi N."/>
            <person name="Amafuji K."/>
            <person name="Kiridooshi Y."/>
            <person name="Sugita K."/>
            <person name="Strazar M."/>
            <person name="Skelly A."/>
            <person name="Suda W."/>
            <person name="Hattori M."/>
            <person name="Nakamoto N."/>
            <person name="Caballero S."/>
            <person name="Norman J."/>
            <person name="Olle B."/>
            <person name="Tanoue T."/>
            <person name="Arita M."/>
            <person name="Bucci V."/>
            <person name="Atarashi K."/>
            <person name="Xavier R."/>
            <person name="Honda K."/>
        </authorList>
    </citation>
    <scope>NUCLEOTIDE SEQUENCE [LARGE SCALE GENOMIC DNA]</scope>
    <source>
        <strain evidence="6">k34-0107-D12</strain>
    </source>
</reference>
<keyword evidence="2" id="KW-0238">DNA-binding</keyword>
<dbReference type="Pfam" id="PF12833">
    <property type="entry name" value="HTH_18"/>
    <property type="match status" value="1"/>
</dbReference>
<dbReference type="SUPFAM" id="SSF51215">
    <property type="entry name" value="Regulatory protein AraC"/>
    <property type="match status" value="1"/>
</dbReference>
<dbReference type="PROSITE" id="PS01124">
    <property type="entry name" value="HTH_ARAC_FAMILY_2"/>
    <property type="match status" value="1"/>
</dbReference>
<dbReference type="SUPFAM" id="SSF46689">
    <property type="entry name" value="Homeodomain-like"/>
    <property type="match status" value="1"/>
</dbReference>
<dbReference type="RefSeq" id="WP_390422833.1">
    <property type="nucleotide sequence ID" value="NZ_BAABZQ010000001.1"/>
</dbReference>
<dbReference type="SMART" id="SM00342">
    <property type="entry name" value="HTH_ARAC"/>
    <property type="match status" value="1"/>
</dbReference>
<dbReference type="Gene3D" id="2.60.120.10">
    <property type="entry name" value="Jelly Rolls"/>
    <property type="match status" value="1"/>
</dbReference>
<dbReference type="InterPro" id="IPR018060">
    <property type="entry name" value="HTH_AraC"/>
</dbReference>
<evidence type="ECO:0000256" key="1">
    <source>
        <dbReference type="ARBA" id="ARBA00023015"/>
    </source>
</evidence>
<dbReference type="Pfam" id="PF02311">
    <property type="entry name" value="AraC_binding"/>
    <property type="match status" value="1"/>
</dbReference>
<dbReference type="InterPro" id="IPR003313">
    <property type="entry name" value="AraC-bd"/>
</dbReference>
<dbReference type="InterPro" id="IPR014710">
    <property type="entry name" value="RmlC-like_jellyroll"/>
</dbReference>
<evidence type="ECO:0000256" key="3">
    <source>
        <dbReference type="ARBA" id="ARBA00023163"/>
    </source>
</evidence>
<proteinExistence type="predicted"/>
<sequence length="288" mass="32927">MADVNYKVNLDGVPFHIVSVGHGITGHIKMHVHSITSYEIHYIESGEGILRLRSGEHGLKKGTFYLTGPGVAHEQITVSREPMEELVLYYTVPLSCRAQPQREDWMECLLDQRFWIEDDAGEVSDILRGIIRETERRPAGFQAMIPHLAGQLFITLGRMYRAGQPEQGEVYMPCSDEGKYLQIERMFLDDPVHITIHGLAEALGLSVRQVQRLMKSHYGITFRQMQMDNKLELACRLLEDTHDSVEKIAEKTGFSAADYFGYCFKKKYGMSPGKFRKEAGQRPWITEE</sequence>
<dbReference type="InterPro" id="IPR018062">
    <property type="entry name" value="HTH_AraC-typ_CS"/>
</dbReference>
<protein>
    <recommendedName>
        <fullName evidence="4">HTH araC/xylS-type domain-containing protein</fullName>
    </recommendedName>
</protein>
<accession>A0ABQ0BLY8</accession>
<keyword evidence="6" id="KW-1185">Reference proteome</keyword>
<dbReference type="InterPro" id="IPR037923">
    <property type="entry name" value="HTH-like"/>
</dbReference>
<dbReference type="PANTHER" id="PTHR43280:SF2">
    <property type="entry name" value="HTH-TYPE TRANSCRIPTIONAL REGULATOR EXSA"/>
    <property type="match status" value="1"/>
</dbReference>